<evidence type="ECO:0000259" key="4">
    <source>
        <dbReference type="Pfam" id="PF08241"/>
    </source>
</evidence>
<reference evidence="5 6" key="1">
    <citation type="journal article" date="2019" name="Int. J. Syst. Evol. Microbiol.">
        <title>The Global Catalogue of Microorganisms (GCM) 10K type strain sequencing project: providing services to taxonomists for standard genome sequencing and annotation.</title>
        <authorList>
            <consortium name="The Broad Institute Genomics Platform"/>
            <consortium name="The Broad Institute Genome Sequencing Center for Infectious Disease"/>
            <person name="Wu L."/>
            <person name="Ma J."/>
        </authorList>
    </citation>
    <scope>NUCLEOTIDE SEQUENCE [LARGE SCALE GENOMIC DNA]</scope>
    <source>
        <strain evidence="5 6">RDMS1</strain>
    </source>
</reference>
<dbReference type="Gene3D" id="3.40.50.150">
    <property type="entry name" value="Vaccinia Virus protein VP39"/>
    <property type="match status" value="1"/>
</dbReference>
<feature type="domain" description="Methyltransferase type 11" evidence="4">
    <location>
        <begin position="46"/>
        <end position="139"/>
    </location>
</feature>
<name>A0ABD5YLC8_9EURY</name>
<sequence>MIEKNAVRHSYDEIADTYATQRSENSPDTELLAQFLDTLSEPTRILDAGCGPGIPVLPRISAVTTAIGVDVSREQLRLAEENAPDALLLQSDMTDLPFDDGVFDAVIACWSLIHIPMDDHQAVIDEFARVLRPHGRLLVCEGTDEWIGDNPDWLESGVAMQWNIAGASATRAQLHNAGFIISNSWGVPEPLGSESDSDENDDLPWTFFAARLDT</sequence>
<proteinExistence type="predicted"/>
<dbReference type="SUPFAM" id="SSF53335">
    <property type="entry name" value="S-adenosyl-L-methionine-dependent methyltransferases"/>
    <property type="match status" value="1"/>
</dbReference>
<protein>
    <submittedName>
        <fullName evidence="5">Class I SAM-dependent methyltransferase</fullName>
        <ecNumber evidence="5">2.1.1.-</ecNumber>
    </submittedName>
</protein>
<gene>
    <name evidence="5" type="ORF">ACFQL7_02375</name>
</gene>
<evidence type="ECO:0000313" key="6">
    <source>
        <dbReference type="Proteomes" id="UP001596417"/>
    </source>
</evidence>
<accession>A0ABD5YLC8</accession>
<organism evidence="5 6">
    <name type="scientific">Halocatena marina</name>
    <dbReference type="NCBI Taxonomy" id="2934937"/>
    <lineage>
        <taxon>Archaea</taxon>
        <taxon>Methanobacteriati</taxon>
        <taxon>Methanobacteriota</taxon>
        <taxon>Stenosarchaea group</taxon>
        <taxon>Halobacteria</taxon>
        <taxon>Halobacteriales</taxon>
        <taxon>Natronomonadaceae</taxon>
        <taxon>Halocatena</taxon>
    </lineage>
</organism>
<evidence type="ECO:0000313" key="5">
    <source>
        <dbReference type="EMBL" id="MFC7188809.1"/>
    </source>
</evidence>
<dbReference type="Pfam" id="PF08241">
    <property type="entry name" value="Methyltransf_11"/>
    <property type="match status" value="1"/>
</dbReference>
<evidence type="ECO:0000256" key="1">
    <source>
        <dbReference type="ARBA" id="ARBA00022603"/>
    </source>
</evidence>
<keyword evidence="6" id="KW-1185">Reference proteome</keyword>
<dbReference type="GO" id="GO:0008168">
    <property type="term" value="F:methyltransferase activity"/>
    <property type="evidence" value="ECO:0007669"/>
    <property type="project" value="UniProtKB-KW"/>
</dbReference>
<keyword evidence="1 5" id="KW-0489">Methyltransferase</keyword>
<dbReference type="AlphaFoldDB" id="A0ABD5YLC8"/>
<dbReference type="InterPro" id="IPR013216">
    <property type="entry name" value="Methyltransf_11"/>
</dbReference>
<keyword evidence="2 5" id="KW-0808">Transferase</keyword>
<dbReference type="PANTHER" id="PTHR43464">
    <property type="entry name" value="METHYLTRANSFERASE"/>
    <property type="match status" value="1"/>
</dbReference>
<dbReference type="EC" id="2.1.1.-" evidence="5"/>
<keyword evidence="3" id="KW-0949">S-adenosyl-L-methionine</keyword>
<evidence type="ECO:0000256" key="2">
    <source>
        <dbReference type="ARBA" id="ARBA00022679"/>
    </source>
</evidence>
<dbReference type="GO" id="GO:0032259">
    <property type="term" value="P:methylation"/>
    <property type="evidence" value="ECO:0007669"/>
    <property type="project" value="UniProtKB-KW"/>
</dbReference>
<dbReference type="EMBL" id="JBHTAX010000001">
    <property type="protein sequence ID" value="MFC7188809.1"/>
    <property type="molecule type" value="Genomic_DNA"/>
</dbReference>
<dbReference type="CDD" id="cd02440">
    <property type="entry name" value="AdoMet_MTases"/>
    <property type="match status" value="1"/>
</dbReference>
<dbReference type="GeneID" id="76198363"/>
<evidence type="ECO:0000256" key="3">
    <source>
        <dbReference type="ARBA" id="ARBA00022691"/>
    </source>
</evidence>
<dbReference type="Proteomes" id="UP001596417">
    <property type="component" value="Unassembled WGS sequence"/>
</dbReference>
<comment type="caution">
    <text evidence="5">The sequence shown here is derived from an EMBL/GenBank/DDBJ whole genome shotgun (WGS) entry which is preliminary data.</text>
</comment>
<dbReference type="InterPro" id="IPR029063">
    <property type="entry name" value="SAM-dependent_MTases_sf"/>
</dbReference>
<dbReference type="RefSeq" id="WP_264555275.1">
    <property type="nucleotide sequence ID" value="NZ_CP109979.1"/>
</dbReference>
<dbReference type="PANTHER" id="PTHR43464:SF19">
    <property type="entry name" value="UBIQUINONE BIOSYNTHESIS O-METHYLTRANSFERASE, MITOCHONDRIAL"/>
    <property type="match status" value="1"/>
</dbReference>